<sequence length="311" mass="33550">MADSAREQSVMAVIKSARPSFRNDHDKVVFAVHACFIASGFDLHATGQPAFADDILSSTSTEEVGIDGWNQFDDSYAFLYSKPDLSSKKVLVKCLPMDDKLFVDAVREGDSEEPAHLEINVGDYAAANGGNNNNYASMFKNFGKLVRCVDKEIVGKFSGCSTASSSSQKPSSESKGAVEGDSRQPNPLVPDVDDPYGVDPPFPGYVVPPIPGFGFDDRFPGPPAGAYPNRGELGQPGGMLIGPNDPRFHFGDPLVPRESQPRGIPPGARFDPYGPPGVPGFDPNRFTRGPRRPGDRTHPDLEPFRDGSDFI</sequence>
<evidence type="ECO:0000259" key="4">
    <source>
        <dbReference type="Pfam" id="PF11566"/>
    </source>
</evidence>
<feature type="region of interest" description="Disordered" evidence="3">
    <location>
        <begin position="159"/>
        <end position="200"/>
    </location>
</feature>
<keyword evidence="2" id="KW-0647">Proteasome</keyword>
<dbReference type="InterPro" id="IPR045128">
    <property type="entry name" value="PI31-like"/>
</dbReference>
<feature type="compositionally biased region" description="Basic and acidic residues" evidence="3">
    <location>
        <begin position="292"/>
        <end position="311"/>
    </location>
</feature>
<accession>A0AAV1CT59</accession>
<proteinExistence type="inferred from homology"/>
<evidence type="ECO:0000313" key="5">
    <source>
        <dbReference type="EMBL" id="CAI9098328.1"/>
    </source>
</evidence>
<dbReference type="InterPro" id="IPR021625">
    <property type="entry name" value="PI31_Prot_N"/>
</dbReference>
<feature type="compositionally biased region" description="Low complexity" evidence="3">
    <location>
        <begin position="161"/>
        <end position="174"/>
    </location>
</feature>
<evidence type="ECO:0000256" key="3">
    <source>
        <dbReference type="SAM" id="MobiDB-lite"/>
    </source>
</evidence>
<protein>
    <submittedName>
        <fullName evidence="5">OLC1v1034954C1</fullName>
    </submittedName>
</protein>
<dbReference type="Proteomes" id="UP001161247">
    <property type="component" value="Chromosome 3"/>
</dbReference>
<comment type="similarity">
    <text evidence="1">Belongs to the proteasome inhibitor PI31 family.</text>
</comment>
<dbReference type="GO" id="GO:0000502">
    <property type="term" value="C:proteasome complex"/>
    <property type="evidence" value="ECO:0007669"/>
    <property type="project" value="UniProtKB-KW"/>
</dbReference>
<feature type="domain" description="PI31 proteasome regulator N-terminal" evidence="4">
    <location>
        <begin position="18"/>
        <end position="156"/>
    </location>
</feature>
<dbReference type="EMBL" id="OX459120">
    <property type="protein sequence ID" value="CAI9098328.1"/>
    <property type="molecule type" value="Genomic_DNA"/>
</dbReference>
<evidence type="ECO:0000313" key="6">
    <source>
        <dbReference type="Proteomes" id="UP001161247"/>
    </source>
</evidence>
<name>A0AAV1CT59_OLDCO</name>
<dbReference type="PANTHER" id="PTHR13266">
    <property type="entry name" value="PROTEASOME INHIBITOR"/>
    <property type="match status" value="1"/>
</dbReference>
<dbReference type="AlphaFoldDB" id="A0AAV1CT59"/>
<dbReference type="GO" id="GO:0043161">
    <property type="term" value="P:proteasome-mediated ubiquitin-dependent protein catabolic process"/>
    <property type="evidence" value="ECO:0007669"/>
    <property type="project" value="InterPro"/>
</dbReference>
<dbReference type="GO" id="GO:0070628">
    <property type="term" value="F:proteasome binding"/>
    <property type="evidence" value="ECO:0007669"/>
    <property type="project" value="InterPro"/>
</dbReference>
<evidence type="ECO:0000256" key="2">
    <source>
        <dbReference type="ARBA" id="ARBA00022942"/>
    </source>
</evidence>
<keyword evidence="6" id="KW-1185">Reference proteome</keyword>
<feature type="region of interest" description="Disordered" evidence="3">
    <location>
        <begin position="246"/>
        <end position="311"/>
    </location>
</feature>
<evidence type="ECO:0000256" key="1">
    <source>
        <dbReference type="ARBA" id="ARBA00006405"/>
    </source>
</evidence>
<reference evidence="5" key="1">
    <citation type="submission" date="2023-03" db="EMBL/GenBank/DDBJ databases">
        <authorList>
            <person name="Julca I."/>
        </authorList>
    </citation>
    <scope>NUCLEOTIDE SEQUENCE</scope>
</reference>
<dbReference type="Pfam" id="PF11566">
    <property type="entry name" value="PI31_Prot_N"/>
    <property type="match status" value="1"/>
</dbReference>
<dbReference type="GO" id="GO:0004866">
    <property type="term" value="F:endopeptidase inhibitor activity"/>
    <property type="evidence" value="ECO:0007669"/>
    <property type="project" value="InterPro"/>
</dbReference>
<organism evidence="5 6">
    <name type="scientific">Oldenlandia corymbosa var. corymbosa</name>
    <dbReference type="NCBI Taxonomy" id="529605"/>
    <lineage>
        <taxon>Eukaryota</taxon>
        <taxon>Viridiplantae</taxon>
        <taxon>Streptophyta</taxon>
        <taxon>Embryophyta</taxon>
        <taxon>Tracheophyta</taxon>
        <taxon>Spermatophyta</taxon>
        <taxon>Magnoliopsida</taxon>
        <taxon>eudicotyledons</taxon>
        <taxon>Gunneridae</taxon>
        <taxon>Pentapetalae</taxon>
        <taxon>asterids</taxon>
        <taxon>lamiids</taxon>
        <taxon>Gentianales</taxon>
        <taxon>Rubiaceae</taxon>
        <taxon>Rubioideae</taxon>
        <taxon>Spermacoceae</taxon>
        <taxon>Hedyotis-Oldenlandia complex</taxon>
        <taxon>Oldenlandia</taxon>
    </lineage>
</organism>
<dbReference type="Gene3D" id="3.40.1000.30">
    <property type="match status" value="1"/>
</dbReference>
<dbReference type="PANTHER" id="PTHR13266:SF1">
    <property type="entry name" value="PROTEASOME INHIBITOR PI31 SUBUNIT"/>
    <property type="match status" value="1"/>
</dbReference>
<gene>
    <name evidence="5" type="ORF">OLC1_LOCUS8564</name>
</gene>